<evidence type="ECO:0008006" key="14">
    <source>
        <dbReference type="Google" id="ProtNLM"/>
    </source>
</evidence>
<evidence type="ECO:0000259" key="12">
    <source>
        <dbReference type="Pfam" id="PF12627"/>
    </source>
</evidence>
<dbReference type="SUPFAM" id="SSF81891">
    <property type="entry name" value="Poly A polymerase C-terminal region-like"/>
    <property type="match status" value="1"/>
</dbReference>
<proteinExistence type="predicted"/>
<dbReference type="PANTHER" id="PTHR47545:SF1">
    <property type="entry name" value="MULTIFUNCTIONAL CCA PROTEIN"/>
    <property type="match status" value="1"/>
</dbReference>
<evidence type="ECO:0000256" key="3">
    <source>
        <dbReference type="ARBA" id="ARBA00022694"/>
    </source>
</evidence>
<dbReference type="GO" id="GO:0042245">
    <property type="term" value="P:RNA repair"/>
    <property type="evidence" value="ECO:0007669"/>
    <property type="project" value="UniProtKB-KW"/>
</dbReference>
<comment type="caution">
    <text evidence="13">The sequence shown here is derived from an EMBL/GenBank/DDBJ whole genome shotgun (WGS) entry which is preliminary data.</text>
</comment>
<evidence type="ECO:0000256" key="2">
    <source>
        <dbReference type="ARBA" id="ARBA00022679"/>
    </source>
</evidence>
<evidence type="ECO:0000256" key="8">
    <source>
        <dbReference type="ARBA" id="ARBA00022840"/>
    </source>
</evidence>
<dbReference type="Pfam" id="PF01743">
    <property type="entry name" value="PolyA_pol"/>
    <property type="match status" value="2"/>
</dbReference>
<gene>
    <name evidence="13" type="ORF">LCGC14_1631230</name>
</gene>
<dbReference type="InterPro" id="IPR050124">
    <property type="entry name" value="tRNA_CCA-adding_enzyme"/>
</dbReference>
<evidence type="ECO:0000259" key="11">
    <source>
        <dbReference type="Pfam" id="PF01743"/>
    </source>
</evidence>
<evidence type="ECO:0000313" key="13">
    <source>
        <dbReference type="EMBL" id="KKM21855.1"/>
    </source>
</evidence>
<feature type="domain" description="tRNA nucleotidyltransferase/poly(A) polymerase RNA and SrmB- binding" evidence="12">
    <location>
        <begin position="177"/>
        <end position="234"/>
    </location>
</feature>
<dbReference type="AlphaFoldDB" id="A0A0F9L291"/>
<dbReference type="Gene3D" id="1.10.3090.10">
    <property type="entry name" value="cca-adding enzyme, domain 2"/>
    <property type="match status" value="1"/>
</dbReference>
<evidence type="ECO:0000256" key="5">
    <source>
        <dbReference type="ARBA" id="ARBA00022723"/>
    </source>
</evidence>
<name>A0A0F9L291_9ZZZZ</name>
<feature type="domain" description="Poly A polymerase head" evidence="11">
    <location>
        <begin position="43"/>
        <end position="100"/>
    </location>
</feature>
<dbReference type="Pfam" id="PF12627">
    <property type="entry name" value="PolyA_pol_RNAbd"/>
    <property type="match status" value="1"/>
</dbReference>
<dbReference type="SUPFAM" id="SSF81301">
    <property type="entry name" value="Nucleotidyltransferase"/>
    <property type="match status" value="1"/>
</dbReference>
<comment type="cofactor">
    <cofactor evidence="1">
        <name>Mg(2+)</name>
        <dbReference type="ChEBI" id="CHEBI:18420"/>
    </cofactor>
</comment>
<keyword evidence="10" id="KW-0694">RNA-binding</keyword>
<feature type="domain" description="Poly A polymerase head" evidence="11">
    <location>
        <begin position="111"/>
        <end position="151"/>
    </location>
</feature>
<keyword evidence="4" id="KW-0548">Nucleotidyltransferase</keyword>
<dbReference type="GO" id="GO:0003723">
    <property type="term" value="F:RNA binding"/>
    <property type="evidence" value="ECO:0007669"/>
    <property type="project" value="UniProtKB-KW"/>
</dbReference>
<evidence type="ECO:0000256" key="6">
    <source>
        <dbReference type="ARBA" id="ARBA00022741"/>
    </source>
</evidence>
<accession>A0A0F9L291</accession>
<keyword evidence="2" id="KW-0808">Transferase</keyword>
<evidence type="ECO:0000256" key="9">
    <source>
        <dbReference type="ARBA" id="ARBA00022842"/>
    </source>
</evidence>
<sequence length="416" mass="47377">MRIRPSILLMDSPIDLIDTRLKRNHLIKKIFSCQIDQSGQSGIYLVGGFLRDAFLGIRSNDIDIVVRGRRPRALAEEIRSKTGGTVFDLKEDRTVRVALDGGRTIDVSGLDSTLESDLRTRDFTINSIAWSPERGFIDPYGGIADIQGKIIKANLKKNISNDYLRALRLYRIYSELGFQIDKRTRDWCSKLSYGLKKIAPERITLEFFKLLMGEWWAKALDMALEDNVLECIIPLSYNELRRNIRLVSRLDRKVKAIHIKRYLKSGLDGLSQRGLMRLEGLVLGSDVSSLRITLSNELEGKLKTVRDLYEHAHLIRCRPRDPSDRVGLFKLLDNAGDSAPDLLIISERQGCLGHYDRFVRFDQRLLLSAIEIMSITGERPGPLIGEILGEIRKRRFIGEIRTGKQARALLARGTLF</sequence>
<keyword evidence="7" id="KW-0692">RNA repair</keyword>
<protein>
    <recommendedName>
        <fullName evidence="14">Poly A polymerase head domain-containing protein</fullName>
    </recommendedName>
</protein>
<evidence type="ECO:0000256" key="4">
    <source>
        <dbReference type="ARBA" id="ARBA00022695"/>
    </source>
</evidence>
<dbReference type="GO" id="GO:0046872">
    <property type="term" value="F:metal ion binding"/>
    <property type="evidence" value="ECO:0007669"/>
    <property type="project" value="UniProtKB-KW"/>
</dbReference>
<dbReference type="InterPro" id="IPR043519">
    <property type="entry name" value="NT_sf"/>
</dbReference>
<dbReference type="GO" id="GO:0016779">
    <property type="term" value="F:nucleotidyltransferase activity"/>
    <property type="evidence" value="ECO:0007669"/>
    <property type="project" value="UniProtKB-KW"/>
</dbReference>
<keyword evidence="3" id="KW-0819">tRNA processing</keyword>
<dbReference type="InterPro" id="IPR002646">
    <property type="entry name" value="PolA_pol_head_dom"/>
</dbReference>
<reference evidence="13" key="1">
    <citation type="journal article" date="2015" name="Nature">
        <title>Complex archaea that bridge the gap between prokaryotes and eukaryotes.</title>
        <authorList>
            <person name="Spang A."/>
            <person name="Saw J.H."/>
            <person name="Jorgensen S.L."/>
            <person name="Zaremba-Niedzwiedzka K."/>
            <person name="Martijn J."/>
            <person name="Lind A.E."/>
            <person name="van Eijk R."/>
            <person name="Schleper C."/>
            <person name="Guy L."/>
            <person name="Ettema T.J."/>
        </authorList>
    </citation>
    <scope>NUCLEOTIDE SEQUENCE</scope>
</reference>
<dbReference type="Gene3D" id="3.30.460.10">
    <property type="entry name" value="Beta Polymerase, domain 2"/>
    <property type="match status" value="1"/>
</dbReference>
<keyword evidence="8" id="KW-0067">ATP-binding</keyword>
<dbReference type="PANTHER" id="PTHR47545">
    <property type="entry name" value="MULTIFUNCTIONAL CCA PROTEIN"/>
    <property type="match status" value="1"/>
</dbReference>
<evidence type="ECO:0000256" key="7">
    <source>
        <dbReference type="ARBA" id="ARBA00022800"/>
    </source>
</evidence>
<evidence type="ECO:0000256" key="10">
    <source>
        <dbReference type="ARBA" id="ARBA00022884"/>
    </source>
</evidence>
<organism evidence="13">
    <name type="scientific">marine sediment metagenome</name>
    <dbReference type="NCBI Taxonomy" id="412755"/>
    <lineage>
        <taxon>unclassified sequences</taxon>
        <taxon>metagenomes</taxon>
        <taxon>ecological metagenomes</taxon>
    </lineage>
</organism>
<dbReference type="EMBL" id="LAZR01013462">
    <property type="protein sequence ID" value="KKM21855.1"/>
    <property type="molecule type" value="Genomic_DNA"/>
</dbReference>
<dbReference type="GO" id="GO:0005524">
    <property type="term" value="F:ATP binding"/>
    <property type="evidence" value="ECO:0007669"/>
    <property type="project" value="UniProtKB-KW"/>
</dbReference>
<evidence type="ECO:0000256" key="1">
    <source>
        <dbReference type="ARBA" id="ARBA00001946"/>
    </source>
</evidence>
<keyword evidence="9" id="KW-0460">Magnesium</keyword>
<keyword evidence="5" id="KW-0479">Metal-binding</keyword>
<keyword evidence="6" id="KW-0547">Nucleotide-binding</keyword>
<dbReference type="InterPro" id="IPR032828">
    <property type="entry name" value="PolyA_RNA-bd"/>
</dbReference>
<dbReference type="GO" id="GO:0008033">
    <property type="term" value="P:tRNA processing"/>
    <property type="evidence" value="ECO:0007669"/>
    <property type="project" value="UniProtKB-KW"/>
</dbReference>